<accession>A0AAD6KN16</accession>
<evidence type="ECO:0000313" key="1">
    <source>
        <dbReference type="EMBL" id="KAJ6426572.1"/>
    </source>
</evidence>
<dbReference type="EMBL" id="JAPFFJ010000005">
    <property type="protein sequence ID" value="KAJ6426572.1"/>
    <property type="molecule type" value="Genomic_DNA"/>
</dbReference>
<dbReference type="AlphaFoldDB" id="A0AAD6KN16"/>
<gene>
    <name evidence="1" type="ORF">OIU84_022218</name>
</gene>
<comment type="caution">
    <text evidence="1">The sequence shown here is derived from an EMBL/GenBank/DDBJ whole genome shotgun (WGS) entry which is preliminary data.</text>
</comment>
<evidence type="ECO:0000313" key="2">
    <source>
        <dbReference type="Proteomes" id="UP001162972"/>
    </source>
</evidence>
<proteinExistence type="predicted"/>
<protein>
    <submittedName>
        <fullName evidence="1">Uncharacterized protein</fullName>
    </submittedName>
</protein>
<name>A0AAD6KN16_9ROSI</name>
<organism evidence="1 2">
    <name type="scientific">Salix udensis</name>
    <dbReference type="NCBI Taxonomy" id="889485"/>
    <lineage>
        <taxon>Eukaryota</taxon>
        <taxon>Viridiplantae</taxon>
        <taxon>Streptophyta</taxon>
        <taxon>Embryophyta</taxon>
        <taxon>Tracheophyta</taxon>
        <taxon>Spermatophyta</taxon>
        <taxon>Magnoliopsida</taxon>
        <taxon>eudicotyledons</taxon>
        <taxon>Gunneridae</taxon>
        <taxon>Pentapetalae</taxon>
        <taxon>rosids</taxon>
        <taxon>fabids</taxon>
        <taxon>Malpighiales</taxon>
        <taxon>Salicaceae</taxon>
        <taxon>Saliceae</taxon>
        <taxon>Salix</taxon>
    </lineage>
</organism>
<reference evidence="1 2" key="1">
    <citation type="journal article" date="2023" name="Int. J. Mol. Sci.">
        <title>De Novo Assembly and Annotation of 11 Diverse Shrub Willow (Salix) Genomes Reveals Novel Gene Organization in Sex-Linked Regions.</title>
        <authorList>
            <person name="Hyden B."/>
            <person name="Feng K."/>
            <person name="Yates T.B."/>
            <person name="Jawdy S."/>
            <person name="Cereghino C."/>
            <person name="Smart L.B."/>
            <person name="Muchero W."/>
        </authorList>
    </citation>
    <scope>NUCLEOTIDE SEQUENCE [LARGE SCALE GENOMIC DNA]</scope>
    <source>
        <tissue evidence="1">Shoot tip</tissue>
    </source>
</reference>
<dbReference type="Proteomes" id="UP001162972">
    <property type="component" value="Chromosome 1"/>
</dbReference>
<keyword evidence="2" id="KW-1185">Reference proteome</keyword>
<sequence length="81" mass="8499">MDCCFRCCGVTSSPSVEAISGESLDVTPARHSKLCIDSPEFFSSLACVPFSTFSGTVLIENAGFSSTHLEASSAVNSKETL</sequence>